<evidence type="ECO:0000313" key="9">
    <source>
        <dbReference type="EMBL" id="KAK1762831.1"/>
    </source>
</evidence>
<evidence type="ECO:0000256" key="7">
    <source>
        <dbReference type="SAM" id="SignalP"/>
    </source>
</evidence>
<dbReference type="PROSITE" id="PS00138">
    <property type="entry name" value="SUBTILASE_SER"/>
    <property type="match status" value="1"/>
</dbReference>
<dbReference type="InterPro" id="IPR023827">
    <property type="entry name" value="Peptidase_S8_Asp-AS"/>
</dbReference>
<dbReference type="Gene3D" id="3.40.50.200">
    <property type="entry name" value="Peptidase S8/S53 domain"/>
    <property type="match status" value="1"/>
</dbReference>
<dbReference type="Proteomes" id="UP001244011">
    <property type="component" value="Unassembled WGS sequence"/>
</dbReference>
<dbReference type="SUPFAM" id="SSF54897">
    <property type="entry name" value="Protease propeptides/inhibitors"/>
    <property type="match status" value="1"/>
</dbReference>
<dbReference type="Gene3D" id="3.30.70.80">
    <property type="entry name" value="Peptidase S8 propeptide/proteinase inhibitor I9"/>
    <property type="match status" value="1"/>
</dbReference>
<dbReference type="InterPro" id="IPR015500">
    <property type="entry name" value="Peptidase_S8_subtilisin-rel"/>
</dbReference>
<dbReference type="Pfam" id="PF00082">
    <property type="entry name" value="Peptidase_S8"/>
    <property type="match status" value="1"/>
</dbReference>
<keyword evidence="7" id="KW-0732">Signal</keyword>
<keyword evidence="10" id="KW-1185">Reference proteome</keyword>
<organism evidence="9 10">
    <name type="scientific">Phialemonium atrogriseum</name>
    <dbReference type="NCBI Taxonomy" id="1093897"/>
    <lineage>
        <taxon>Eukaryota</taxon>
        <taxon>Fungi</taxon>
        <taxon>Dikarya</taxon>
        <taxon>Ascomycota</taxon>
        <taxon>Pezizomycotina</taxon>
        <taxon>Sordariomycetes</taxon>
        <taxon>Sordariomycetidae</taxon>
        <taxon>Cephalothecales</taxon>
        <taxon>Cephalothecaceae</taxon>
        <taxon>Phialemonium</taxon>
    </lineage>
</organism>
<dbReference type="GO" id="GO:0004252">
    <property type="term" value="F:serine-type endopeptidase activity"/>
    <property type="evidence" value="ECO:0007669"/>
    <property type="project" value="UniProtKB-UniRule"/>
</dbReference>
<evidence type="ECO:0000313" key="10">
    <source>
        <dbReference type="Proteomes" id="UP001244011"/>
    </source>
</evidence>
<dbReference type="PROSITE" id="PS00136">
    <property type="entry name" value="SUBTILASE_ASP"/>
    <property type="match status" value="1"/>
</dbReference>
<feature type="active site" description="Charge relay system" evidence="5">
    <location>
        <position position="144"/>
    </location>
</feature>
<dbReference type="RefSeq" id="XP_060279044.1">
    <property type="nucleotide sequence ID" value="XM_060432888.1"/>
</dbReference>
<dbReference type="InterPro" id="IPR034193">
    <property type="entry name" value="PCSK9_ProteinaseK-like"/>
</dbReference>
<sequence>MHFFRLLALVASVTAAPILAARQAAEIIPGQFIVVMKPEASDDVVKSTIDAVSNILGGTPPIRTHNIGTFKGFTISAEDSLIVIISDLADILYIEPDYLVTLSVRQTQTNAPWGLGRISHRKPGSTDYVYDASAGEGTYAYIIDTGIYVDHADFGGRANWGINLAGDGLDKDGNGHGTHVAGTTGGSTYGVAKKTNLIAVKVLDSQGSGTNSQVLAGIEWVVNDAKSKDRIGKSVANLSLGGPRVGESTNQAAAAAVKAGLFLAVAAGNDGLPAELFSPASEPTVCTVGATDASDARASFSNWGPDVDVFAPGVDILSTWTGGPDDTEVLSGTSMASPHVAGLAAYLIALEGELKPVALCEKVRKLATSGVVSNPGFLTPNLLAFNGAT</sequence>
<comment type="caution">
    <text evidence="9">The sequence shown here is derived from an EMBL/GenBank/DDBJ whole genome shotgun (WGS) entry which is preliminary data.</text>
</comment>
<dbReference type="GeneID" id="85316075"/>
<evidence type="ECO:0000256" key="1">
    <source>
        <dbReference type="ARBA" id="ARBA00011073"/>
    </source>
</evidence>
<gene>
    <name evidence="9" type="ORF">QBC33DRAFT_623399</name>
</gene>
<reference evidence="9" key="1">
    <citation type="submission" date="2023-06" db="EMBL/GenBank/DDBJ databases">
        <title>Genome-scale phylogeny and comparative genomics of the fungal order Sordariales.</title>
        <authorList>
            <consortium name="Lawrence Berkeley National Laboratory"/>
            <person name="Hensen N."/>
            <person name="Bonometti L."/>
            <person name="Westerberg I."/>
            <person name="Brannstrom I.O."/>
            <person name="Guillou S."/>
            <person name="Cros-Aarteil S."/>
            <person name="Calhoun S."/>
            <person name="Haridas S."/>
            <person name="Kuo A."/>
            <person name="Mondo S."/>
            <person name="Pangilinan J."/>
            <person name="Riley R."/>
            <person name="Labutti K."/>
            <person name="Andreopoulos B."/>
            <person name="Lipzen A."/>
            <person name="Chen C."/>
            <person name="Yanf M."/>
            <person name="Daum C."/>
            <person name="Ng V."/>
            <person name="Clum A."/>
            <person name="Steindorff A."/>
            <person name="Ohm R."/>
            <person name="Martin F."/>
            <person name="Silar P."/>
            <person name="Natvig D."/>
            <person name="Lalanne C."/>
            <person name="Gautier V."/>
            <person name="Ament-Velasquez S.L."/>
            <person name="Kruys A."/>
            <person name="Hutchinson M.I."/>
            <person name="Powell A.J."/>
            <person name="Barry K."/>
            <person name="Miller A.N."/>
            <person name="Grigoriev I.V."/>
            <person name="Debuchy R."/>
            <person name="Gladieux P."/>
            <person name="Thoren M.H."/>
            <person name="Johannesson H."/>
        </authorList>
    </citation>
    <scope>NUCLEOTIDE SEQUENCE</scope>
    <source>
        <strain evidence="9">8032-3</strain>
    </source>
</reference>
<feature type="active site" description="Charge relay system" evidence="5">
    <location>
        <position position="176"/>
    </location>
</feature>
<dbReference type="PRINTS" id="PR00723">
    <property type="entry name" value="SUBTILISIN"/>
</dbReference>
<evidence type="ECO:0000256" key="5">
    <source>
        <dbReference type="PROSITE-ProRule" id="PRU01240"/>
    </source>
</evidence>
<comment type="similarity">
    <text evidence="1 5 6">Belongs to the peptidase S8 family.</text>
</comment>
<dbReference type="AlphaFoldDB" id="A0AAJ0BVH1"/>
<dbReference type="PANTHER" id="PTHR43806:SF58">
    <property type="entry name" value="ALKALINE PROTEASE 1-RELATED"/>
    <property type="match status" value="1"/>
</dbReference>
<keyword evidence="4 5" id="KW-0720">Serine protease</keyword>
<evidence type="ECO:0000256" key="3">
    <source>
        <dbReference type="ARBA" id="ARBA00022801"/>
    </source>
</evidence>
<dbReference type="PROSITE" id="PS51892">
    <property type="entry name" value="SUBTILASE"/>
    <property type="match status" value="1"/>
</dbReference>
<feature type="signal peptide" evidence="7">
    <location>
        <begin position="1"/>
        <end position="15"/>
    </location>
</feature>
<feature type="chain" id="PRO_5042572330" evidence="7">
    <location>
        <begin position="16"/>
        <end position="389"/>
    </location>
</feature>
<dbReference type="EMBL" id="MU839033">
    <property type="protein sequence ID" value="KAK1762831.1"/>
    <property type="molecule type" value="Genomic_DNA"/>
</dbReference>
<evidence type="ECO:0000259" key="8">
    <source>
        <dbReference type="Pfam" id="PF00082"/>
    </source>
</evidence>
<dbReference type="InterPro" id="IPR037045">
    <property type="entry name" value="S8pro/Inhibitor_I9_sf"/>
</dbReference>
<evidence type="ECO:0000256" key="6">
    <source>
        <dbReference type="RuleBase" id="RU003355"/>
    </source>
</evidence>
<dbReference type="SUPFAM" id="SSF52743">
    <property type="entry name" value="Subtilisin-like"/>
    <property type="match status" value="1"/>
</dbReference>
<evidence type="ECO:0000256" key="4">
    <source>
        <dbReference type="ARBA" id="ARBA00022825"/>
    </source>
</evidence>
<dbReference type="CDD" id="cd04077">
    <property type="entry name" value="Peptidases_S8_PCSK9_ProteinaseK_like"/>
    <property type="match status" value="1"/>
</dbReference>
<evidence type="ECO:0000256" key="2">
    <source>
        <dbReference type="ARBA" id="ARBA00022670"/>
    </source>
</evidence>
<dbReference type="FunFam" id="3.40.50.200:FF:000007">
    <property type="entry name" value="Subtilisin-like serine protease"/>
    <property type="match status" value="1"/>
</dbReference>
<accession>A0AAJ0BVH1</accession>
<dbReference type="InterPro" id="IPR023828">
    <property type="entry name" value="Peptidase_S8_Ser-AS"/>
</dbReference>
<dbReference type="InterPro" id="IPR000209">
    <property type="entry name" value="Peptidase_S8/S53_dom"/>
</dbReference>
<dbReference type="PANTHER" id="PTHR43806">
    <property type="entry name" value="PEPTIDASE S8"/>
    <property type="match status" value="1"/>
</dbReference>
<feature type="active site" description="Charge relay system" evidence="5">
    <location>
        <position position="334"/>
    </location>
</feature>
<feature type="domain" description="Peptidase S8/S53" evidence="8">
    <location>
        <begin position="137"/>
        <end position="359"/>
    </location>
</feature>
<name>A0AAJ0BVH1_9PEZI</name>
<keyword evidence="2 5" id="KW-0645">Protease</keyword>
<protein>
    <submittedName>
        <fullName evidence="9">Subtilisin-like protein</fullName>
    </submittedName>
</protein>
<dbReference type="InterPro" id="IPR050131">
    <property type="entry name" value="Peptidase_S8_subtilisin-like"/>
</dbReference>
<keyword evidence="3 5" id="KW-0378">Hydrolase</keyword>
<dbReference type="InterPro" id="IPR036852">
    <property type="entry name" value="Peptidase_S8/S53_dom_sf"/>
</dbReference>
<dbReference type="GO" id="GO:0006508">
    <property type="term" value="P:proteolysis"/>
    <property type="evidence" value="ECO:0007669"/>
    <property type="project" value="UniProtKB-KW"/>
</dbReference>
<proteinExistence type="inferred from homology"/>